<proteinExistence type="inferred from homology"/>
<dbReference type="AlphaFoldDB" id="A0A1G9LQ42"/>
<dbReference type="InterPro" id="IPR028055">
    <property type="entry name" value="YidC/Oxa/ALB_C"/>
</dbReference>
<dbReference type="PANTHER" id="PTHR12428:SF65">
    <property type="entry name" value="CYTOCHROME C OXIDASE ASSEMBLY PROTEIN COX18, MITOCHONDRIAL"/>
    <property type="match status" value="1"/>
</dbReference>
<dbReference type="Pfam" id="PF02096">
    <property type="entry name" value="60KD_IMP"/>
    <property type="match status" value="1"/>
</dbReference>
<keyword evidence="10 12" id="KW-0143">Chaperone</keyword>
<organism evidence="14 15">
    <name type="scientific">Sediminibacillus halophilus</name>
    <dbReference type="NCBI Taxonomy" id="482461"/>
    <lineage>
        <taxon>Bacteria</taxon>
        <taxon>Bacillati</taxon>
        <taxon>Bacillota</taxon>
        <taxon>Bacilli</taxon>
        <taxon>Bacillales</taxon>
        <taxon>Bacillaceae</taxon>
        <taxon>Sediminibacillus</taxon>
    </lineage>
</organism>
<feature type="transmembrane region" description="Helical" evidence="12">
    <location>
        <begin position="137"/>
        <end position="159"/>
    </location>
</feature>
<comment type="similarity">
    <text evidence="12">Belongs to the OXA1/ALB3/YidC family. Type 2 subfamily.</text>
</comment>
<reference evidence="15" key="1">
    <citation type="submission" date="2016-10" db="EMBL/GenBank/DDBJ databases">
        <authorList>
            <person name="Varghese N."/>
            <person name="Submissions S."/>
        </authorList>
    </citation>
    <scope>NUCLEOTIDE SEQUENCE [LARGE SCALE GENOMIC DNA]</scope>
    <source>
        <strain evidence="15">CGMCC 1.6199</strain>
    </source>
</reference>
<evidence type="ECO:0000256" key="5">
    <source>
        <dbReference type="ARBA" id="ARBA00022729"/>
    </source>
</evidence>
<evidence type="ECO:0000256" key="2">
    <source>
        <dbReference type="ARBA" id="ARBA00022448"/>
    </source>
</evidence>
<dbReference type="GO" id="GO:0032977">
    <property type="term" value="F:membrane insertase activity"/>
    <property type="evidence" value="ECO:0007669"/>
    <property type="project" value="InterPro"/>
</dbReference>
<evidence type="ECO:0000256" key="10">
    <source>
        <dbReference type="ARBA" id="ARBA00023186"/>
    </source>
</evidence>
<dbReference type="InterPro" id="IPR001708">
    <property type="entry name" value="YidC/ALB3/OXA1/COX18"/>
</dbReference>
<dbReference type="RefSeq" id="WP_074597049.1">
    <property type="nucleotide sequence ID" value="NZ_FNHF01000001.1"/>
</dbReference>
<dbReference type="GO" id="GO:0015031">
    <property type="term" value="P:protein transport"/>
    <property type="evidence" value="ECO:0007669"/>
    <property type="project" value="UniProtKB-KW"/>
</dbReference>
<keyword evidence="3 12" id="KW-1003">Cell membrane</keyword>
<dbReference type="GO" id="GO:0051205">
    <property type="term" value="P:protein insertion into membrane"/>
    <property type="evidence" value="ECO:0007669"/>
    <property type="project" value="TreeGrafter"/>
</dbReference>
<keyword evidence="8 12" id="KW-0472">Membrane</keyword>
<dbReference type="PANTHER" id="PTHR12428">
    <property type="entry name" value="OXA1"/>
    <property type="match status" value="1"/>
</dbReference>
<dbReference type="PRINTS" id="PR00701">
    <property type="entry name" value="60KDINNERMP"/>
</dbReference>
<keyword evidence="6 12" id="KW-0653">Protein transport</keyword>
<evidence type="ECO:0000256" key="4">
    <source>
        <dbReference type="ARBA" id="ARBA00022692"/>
    </source>
</evidence>
<dbReference type="EMBL" id="FNHF01000001">
    <property type="protein sequence ID" value="SDL64046.1"/>
    <property type="molecule type" value="Genomic_DNA"/>
</dbReference>
<keyword evidence="7 12" id="KW-1133">Transmembrane helix</keyword>
<keyword evidence="5 12" id="KW-0732">Signal</keyword>
<keyword evidence="11 12" id="KW-0449">Lipoprotein</keyword>
<dbReference type="InterPro" id="IPR047196">
    <property type="entry name" value="YidC_ALB_C"/>
</dbReference>
<evidence type="ECO:0000256" key="1">
    <source>
        <dbReference type="ARBA" id="ARBA00004651"/>
    </source>
</evidence>
<sequence length="269" mass="30326">MEKHSVFTTFKKSGFIFITLMLLLTGCQGASGGSSSGWFHHYFVDSFSFLIKSVASLLNDNYGASIVVVTLLIRLALMPLMLKQQKGSYQMREKMAVMKPALDEIKEKYNNKTDKESKTKQQQEMMQLYQKHGMNPLGAVGCLPMIIQFPILIGFYYAIRTTPEIASHTFLWFNLGHTDMVMPFIAAAIYFAQFKVTQIGMDPQQRKQMAIMGLLSPVMIGFVSFSAPAALPLYWTVGGLFLIFQTLLAKRLYQPKQSQQVVASEQTVK</sequence>
<dbReference type="HAMAP" id="MF_01811">
    <property type="entry name" value="YidC_type2"/>
    <property type="match status" value="1"/>
</dbReference>
<evidence type="ECO:0000256" key="3">
    <source>
        <dbReference type="ARBA" id="ARBA00022475"/>
    </source>
</evidence>
<dbReference type="PROSITE" id="PS51257">
    <property type="entry name" value="PROKAR_LIPOPROTEIN"/>
    <property type="match status" value="1"/>
</dbReference>
<accession>A0A1G9LQ42</accession>
<feature type="transmembrane region" description="Helical" evidence="12">
    <location>
        <begin position="211"/>
        <end position="227"/>
    </location>
</feature>
<feature type="domain" description="Membrane insertase YidC/Oxa/ALB C-terminal" evidence="13">
    <location>
        <begin position="62"/>
        <end position="250"/>
    </location>
</feature>
<feature type="transmembrane region" description="Helical" evidence="12">
    <location>
        <begin position="171"/>
        <end position="191"/>
    </location>
</feature>
<dbReference type="OrthoDB" id="9780552at2"/>
<evidence type="ECO:0000313" key="15">
    <source>
        <dbReference type="Proteomes" id="UP000182347"/>
    </source>
</evidence>
<evidence type="ECO:0000256" key="8">
    <source>
        <dbReference type="ARBA" id="ARBA00023136"/>
    </source>
</evidence>
<keyword evidence="4 12" id="KW-0812">Transmembrane</keyword>
<dbReference type="STRING" id="482461.SAMN05216244_0234"/>
<protein>
    <recommendedName>
        <fullName evidence="12">Membrane protein insertase YidC</fullName>
    </recommendedName>
    <alternativeName>
        <fullName evidence="12">Foldase YidC</fullName>
    </alternativeName>
    <alternativeName>
        <fullName evidence="12">Membrane integrase YidC</fullName>
    </alternativeName>
    <alternativeName>
        <fullName evidence="12">Membrane protein YidC</fullName>
    </alternativeName>
</protein>
<keyword evidence="2 12" id="KW-0813">Transport</keyword>
<gene>
    <name evidence="12" type="primary">yidC</name>
    <name evidence="14" type="ORF">SAMN05216244_0234</name>
</gene>
<dbReference type="InterPro" id="IPR023060">
    <property type="entry name" value="YidC/YidC1/YidC2_Firmicutes"/>
</dbReference>
<feature type="transmembrane region" description="Helical" evidence="12">
    <location>
        <begin position="62"/>
        <end position="82"/>
    </location>
</feature>
<evidence type="ECO:0000256" key="11">
    <source>
        <dbReference type="ARBA" id="ARBA00023288"/>
    </source>
</evidence>
<evidence type="ECO:0000256" key="7">
    <source>
        <dbReference type="ARBA" id="ARBA00022989"/>
    </source>
</evidence>
<dbReference type="Proteomes" id="UP000182347">
    <property type="component" value="Unassembled WGS sequence"/>
</dbReference>
<comment type="subcellular location">
    <subcellularLocation>
        <location evidence="1 12">Cell membrane</location>
        <topology evidence="1 12">Multi-pass membrane protein</topology>
    </subcellularLocation>
</comment>
<keyword evidence="9" id="KW-0564">Palmitate</keyword>
<dbReference type="GO" id="GO:0005886">
    <property type="term" value="C:plasma membrane"/>
    <property type="evidence" value="ECO:0007669"/>
    <property type="project" value="UniProtKB-SubCell"/>
</dbReference>
<dbReference type="CDD" id="cd20070">
    <property type="entry name" value="5TM_YidC_Alb3"/>
    <property type="match status" value="1"/>
</dbReference>
<evidence type="ECO:0000256" key="12">
    <source>
        <dbReference type="HAMAP-Rule" id="MF_01811"/>
    </source>
</evidence>
<evidence type="ECO:0000259" key="13">
    <source>
        <dbReference type="Pfam" id="PF02096"/>
    </source>
</evidence>
<comment type="function">
    <text evidence="12">Required for the insertion and/or proper folding and/or complex formation of integral membrane proteins into the membrane. Involved in integration of membrane proteins that insert both dependently and independently of the Sec translocase complex, as well as at least some lipoproteins.</text>
</comment>
<name>A0A1G9LQ42_9BACI</name>
<evidence type="ECO:0000256" key="9">
    <source>
        <dbReference type="ARBA" id="ARBA00023139"/>
    </source>
</evidence>
<dbReference type="NCBIfam" id="TIGR03592">
    <property type="entry name" value="yidC_oxa1_cterm"/>
    <property type="match status" value="1"/>
</dbReference>
<evidence type="ECO:0000313" key="14">
    <source>
        <dbReference type="EMBL" id="SDL64046.1"/>
    </source>
</evidence>
<evidence type="ECO:0000256" key="6">
    <source>
        <dbReference type="ARBA" id="ARBA00022927"/>
    </source>
</evidence>
<keyword evidence="15" id="KW-1185">Reference proteome</keyword>